<accession>A0A2A6BGV0</accession>
<dbReference type="EnsemblMetazoa" id="PPA26807.1">
    <property type="protein sequence ID" value="PPA26807.1"/>
    <property type="gene ID" value="WBGene00116361"/>
</dbReference>
<accession>A0A8R1UI31</accession>
<protein>
    <submittedName>
        <fullName evidence="1">Uncharacterized protein</fullName>
    </submittedName>
</protein>
<evidence type="ECO:0000313" key="1">
    <source>
        <dbReference type="EnsemblMetazoa" id="PPA26807.1"/>
    </source>
</evidence>
<gene>
    <name evidence="1" type="primary">WBGene00116361</name>
</gene>
<dbReference type="Gene3D" id="3.40.190.10">
    <property type="entry name" value="Periplasmic binding protein-like II"/>
    <property type="match status" value="1"/>
</dbReference>
<dbReference type="AlphaFoldDB" id="A0A2A6BGV0"/>
<dbReference type="Proteomes" id="UP000005239">
    <property type="component" value="Unassembled WGS sequence"/>
</dbReference>
<reference evidence="2" key="1">
    <citation type="journal article" date="2008" name="Nat. Genet.">
        <title>The Pristionchus pacificus genome provides a unique perspective on nematode lifestyle and parasitism.</title>
        <authorList>
            <person name="Dieterich C."/>
            <person name="Clifton S.W."/>
            <person name="Schuster L.N."/>
            <person name="Chinwalla A."/>
            <person name="Delehaunty K."/>
            <person name="Dinkelacker I."/>
            <person name="Fulton L."/>
            <person name="Fulton R."/>
            <person name="Godfrey J."/>
            <person name="Minx P."/>
            <person name="Mitreva M."/>
            <person name="Roeseler W."/>
            <person name="Tian H."/>
            <person name="Witte H."/>
            <person name="Yang S.P."/>
            <person name="Wilson R.K."/>
            <person name="Sommer R.J."/>
        </authorList>
    </citation>
    <scope>NUCLEOTIDE SEQUENCE [LARGE SCALE GENOMIC DNA]</scope>
    <source>
        <strain evidence="2">PS312</strain>
    </source>
</reference>
<proteinExistence type="predicted"/>
<organism evidence="1 2">
    <name type="scientific">Pristionchus pacificus</name>
    <name type="common">Parasitic nematode worm</name>
    <dbReference type="NCBI Taxonomy" id="54126"/>
    <lineage>
        <taxon>Eukaryota</taxon>
        <taxon>Metazoa</taxon>
        <taxon>Ecdysozoa</taxon>
        <taxon>Nematoda</taxon>
        <taxon>Chromadorea</taxon>
        <taxon>Rhabditida</taxon>
        <taxon>Rhabditina</taxon>
        <taxon>Diplogasteromorpha</taxon>
        <taxon>Diplogasteroidea</taxon>
        <taxon>Neodiplogasteridae</taxon>
        <taxon>Pristionchus</taxon>
    </lineage>
</organism>
<name>A0A2A6BGV0_PRIPA</name>
<keyword evidence="2" id="KW-1185">Reference proteome</keyword>
<dbReference type="SUPFAM" id="SSF53850">
    <property type="entry name" value="Periplasmic binding protein-like II"/>
    <property type="match status" value="1"/>
</dbReference>
<evidence type="ECO:0000313" key="2">
    <source>
        <dbReference type="Proteomes" id="UP000005239"/>
    </source>
</evidence>
<sequence>MKKAPIRIGFPYENYPRIFRDEKGKWSGIHIDLWKIFAESTGTTIDITYPDSISAAMIQKQMESSLRELWDYFRTTVSMRRLARYTYVFVANLSSIGDYNLQKGRMGNFQYTPPYDYQPMNLIRKERVIVPNFFGRIVEFVGSFGEYTYVIAVNLIVVAFFTAFLTYYTDEIKASARTYGIRFCIVFNVFMAVTLYNACFAGGNLIAAPQMQKETLTKAIHQLTDGSTTLIIRDISHLYGYANKFFFGTDTPDDSRITIMTTKTEIINRLCADPNAIYFDYLTDFVEFYDVDEMEGKCSLTMAVTMQKLSLHSVRACGDGFFILTALVTLSAKEAMAKTSFRVANDLTKGDLYTVGMNLGKPSSIVNYYVADRIRDKKKLEFIILGMFDADKFDNYWFPRYMGRPAILPPVPPPKFTYFSFSLKYFVDDSQEEHIIEKKRRNPNESCKGDFCRAFCLCVVYAVAEYRPTLDGIPQVAVEKICSHLKDETSHYFMNIVDDFVGRFIISSLMILRLIDRDSHNVHIYVHAAHKPLHNFTDLRFRITDSGLTESPDGKPCYHVTIPVRNSKDPVIEIAQELLSDIIDILDGNSNPYKFDSDDVAYSNRFLASTKCRRVVSNNITYQAELCKSFIFSDA</sequence>
<reference evidence="1" key="2">
    <citation type="submission" date="2022-06" db="UniProtKB">
        <authorList>
            <consortium name="EnsemblMetazoa"/>
        </authorList>
    </citation>
    <scope>IDENTIFICATION</scope>
    <source>
        <strain evidence="1">PS312</strain>
    </source>
</reference>